<evidence type="ECO:0000256" key="3">
    <source>
        <dbReference type="ARBA" id="ARBA00023004"/>
    </source>
</evidence>
<dbReference type="EMBL" id="QZKU01000014">
    <property type="protein sequence ID" value="RJP26010.1"/>
    <property type="molecule type" value="Genomic_DNA"/>
</dbReference>
<keyword evidence="3 5" id="KW-0408">Iron</keyword>
<feature type="binding site" evidence="5">
    <location>
        <position position="163"/>
    </location>
    <ligand>
        <name>(2E)-4-hydroxy-3-methylbut-2-enyl diphosphate</name>
        <dbReference type="ChEBI" id="CHEBI:128753"/>
    </ligand>
</feature>
<keyword evidence="1 5" id="KW-0004">4Fe-4S</keyword>
<feature type="binding site" evidence="5">
    <location>
        <position position="75"/>
    </location>
    <ligand>
        <name>isopentenyl diphosphate</name>
        <dbReference type="ChEBI" id="CHEBI:128769"/>
    </ligand>
</feature>
<dbReference type="EC" id="1.17.7.4" evidence="5"/>
<dbReference type="Gene3D" id="3.40.50.11270">
    <property type="match status" value="1"/>
</dbReference>
<evidence type="ECO:0000313" key="6">
    <source>
        <dbReference type="EMBL" id="RJP26010.1"/>
    </source>
</evidence>
<feature type="binding site" evidence="5">
    <location>
        <position position="14"/>
    </location>
    <ligand>
        <name>[4Fe-4S] cluster</name>
        <dbReference type="ChEBI" id="CHEBI:49883"/>
    </ligand>
</feature>
<dbReference type="Proteomes" id="UP000265882">
    <property type="component" value="Unassembled WGS sequence"/>
</dbReference>
<evidence type="ECO:0000256" key="4">
    <source>
        <dbReference type="ARBA" id="ARBA00023014"/>
    </source>
</evidence>
<feature type="binding site" evidence="5">
    <location>
        <position position="221"/>
    </location>
    <ligand>
        <name>(2E)-4-hydroxy-3-methylbut-2-enyl diphosphate</name>
        <dbReference type="ChEBI" id="CHEBI:128753"/>
    </ligand>
</feature>
<feature type="binding site" evidence="5">
    <location>
        <position position="43"/>
    </location>
    <ligand>
        <name>(2E)-4-hydroxy-3-methylbut-2-enyl diphosphate</name>
        <dbReference type="ChEBI" id="CHEBI:128753"/>
    </ligand>
</feature>
<feature type="binding site" evidence="5">
    <location>
        <position position="263"/>
    </location>
    <ligand>
        <name>dimethylallyl diphosphate</name>
        <dbReference type="ChEBI" id="CHEBI:57623"/>
    </ligand>
</feature>
<comment type="similarity">
    <text evidence="5">Belongs to the IspH family.</text>
</comment>
<dbReference type="GO" id="GO:0050992">
    <property type="term" value="P:dimethylallyl diphosphate biosynthetic process"/>
    <property type="evidence" value="ECO:0007669"/>
    <property type="project" value="UniProtKB-UniRule"/>
</dbReference>
<feature type="binding site" evidence="5">
    <location>
        <position position="221"/>
    </location>
    <ligand>
        <name>isopentenyl diphosphate</name>
        <dbReference type="ChEBI" id="CHEBI:128769"/>
    </ligand>
</feature>
<dbReference type="AlphaFoldDB" id="A0A3A4P9B9"/>
<evidence type="ECO:0000313" key="7">
    <source>
        <dbReference type="Proteomes" id="UP000265882"/>
    </source>
</evidence>
<feature type="binding site" evidence="5">
    <location>
        <position position="219"/>
    </location>
    <ligand>
        <name>dimethylallyl diphosphate</name>
        <dbReference type="ChEBI" id="CHEBI:57623"/>
    </ligand>
</feature>
<comment type="pathway">
    <text evidence="5">Isoprenoid biosynthesis; dimethylallyl diphosphate biosynthesis; dimethylallyl diphosphate from (2E)-4-hydroxy-3-methylbutenyl diphosphate: step 1/1.</text>
</comment>
<dbReference type="GO" id="GO:0016114">
    <property type="term" value="P:terpenoid biosynthetic process"/>
    <property type="evidence" value="ECO:0007669"/>
    <property type="project" value="UniProtKB-UniRule"/>
</dbReference>
<feature type="binding site" evidence="5">
    <location>
        <position position="263"/>
    </location>
    <ligand>
        <name>isopentenyl diphosphate</name>
        <dbReference type="ChEBI" id="CHEBI:128769"/>
    </ligand>
</feature>
<dbReference type="CDD" id="cd13944">
    <property type="entry name" value="lytB_ispH"/>
    <property type="match status" value="1"/>
</dbReference>
<name>A0A3A4P9B9_ABYX5</name>
<comment type="caution">
    <text evidence="5">Lacks conserved residue(s) required for the propagation of feature annotation.</text>
</comment>
<dbReference type="NCBIfam" id="TIGR00216">
    <property type="entry name" value="ispH_lytB"/>
    <property type="match status" value="1"/>
</dbReference>
<evidence type="ECO:0000256" key="2">
    <source>
        <dbReference type="ARBA" id="ARBA00022723"/>
    </source>
</evidence>
<gene>
    <name evidence="5 6" type="primary">ispH</name>
    <name evidence="6" type="ORF">C4520_01360</name>
</gene>
<dbReference type="PANTHER" id="PTHR30426">
    <property type="entry name" value="4-HYDROXY-3-METHYLBUT-2-ENYL DIPHOSPHATE REDUCTASE"/>
    <property type="match status" value="1"/>
</dbReference>
<dbReference type="Pfam" id="PF02401">
    <property type="entry name" value="LYTB"/>
    <property type="match status" value="1"/>
</dbReference>
<reference evidence="6 7" key="1">
    <citation type="journal article" date="2017" name="ISME J.">
        <title>Energy and carbon metabolisms in a deep terrestrial subsurface fluid microbial community.</title>
        <authorList>
            <person name="Momper L."/>
            <person name="Jungbluth S.P."/>
            <person name="Lee M.D."/>
            <person name="Amend J.P."/>
        </authorList>
    </citation>
    <scope>NUCLEOTIDE SEQUENCE [LARGE SCALE GENOMIC DNA]</scope>
    <source>
        <strain evidence="6">SURF_5</strain>
    </source>
</reference>
<feature type="binding site" evidence="5">
    <location>
        <position position="97"/>
    </location>
    <ligand>
        <name>[4Fe-4S] cluster</name>
        <dbReference type="ChEBI" id="CHEBI:49883"/>
    </ligand>
</feature>
<feature type="binding site" evidence="5">
    <location>
        <position position="263"/>
    </location>
    <ligand>
        <name>(2E)-4-hydroxy-3-methylbut-2-enyl diphosphate</name>
        <dbReference type="ChEBI" id="CHEBI:128753"/>
    </ligand>
</feature>
<evidence type="ECO:0000256" key="5">
    <source>
        <dbReference type="HAMAP-Rule" id="MF_00191"/>
    </source>
</evidence>
<feature type="binding site" evidence="5">
    <location>
        <position position="125"/>
    </location>
    <ligand>
        <name>dimethylallyl diphosphate</name>
        <dbReference type="ChEBI" id="CHEBI:57623"/>
    </ligand>
</feature>
<dbReference type="GO" id="GO:0051745">
    <property type="term" value="F:4-hydroxy-3-methylbut-2-enyl diphosphate reductase activity"/>
    <property type="evidence" value="ECO:0007669"/>
    <property type="project" value="UniProtKB-UniRule"/>
</dbReference>
<feature type="binding site" evidence="5">
    <location>
        <position position="219"/>
    </location>
    <ligand>
        <name>isopentenyl diphosphate</name>
        <dbReference type="ChEBI" id="CHEBI:128769"/>
    </ligand>
</feature>
<feature type="binding site" evidence="5">
    <location>
        <position position="43"/>
    </location>
    <ligand>
        <name>isopentenyl diphosphate</name>
        <dbReference type="ChEBI" id="CHEBI:128769"/>
    </ligand>
</feature>
<comment type="cofactor">
    <cofactor evidence="5">
        <name>[4Fe-4S] cluster</name>
        <dbReference type="ChEBI" id="CHEBI:49883"/>
    </cofactor>
    <text evidence="5">Binds 1 [4Fe-4S] cluster per subunit.</text>
</comment>
<dbReference type="GO" id="GO:0046872">
    <property type="term" value="F:metal ion binding"/>
    <property type="evidence" value="ECO:0007669"/>
    <property type="project" value="UniProtKB-KW"/>
</dbReference>
<proteinExistence type="inferred from homology"/>
<dbReference type="HAMAP" id="MF_00191">
    <property type="entry name" value="IspH"/>
    <property type="match status" value="1"/>
</dbReference>
<comment type="function">
    <text evidence="5">Catalyzes the conversion of 1-hydroxy-2-methyl-2-(E)-butenyl 4-diphosphate (HMBPP) into a mixture of isopentenyl diphosphate (IPP) and dimethylallyl diphosphate (DMAPP). Acts in the terminal step of the DOXP/MEP pathway for isoprenoid precursor biosynthesis.</text>
</comment>
<feature type="binding site" evidence="5">
    <location>
        <position position="125"/>
    </location>
    <ligand>
        <name>isopentenyl diphosphate</name>
        <dbReference type="ChEBI" id="CHEBI:128769"/>
    </ligand>
</feature>
<dbReference type="GO" id="GO:0019288">
    <property type="term" value="P:isopentenyl diphosphate biosynthetic process, methylerythritol 4-phosphate pathway"/>
    <property type="evidence" value="ECO:0007669"/>
    <property type="project" value="UniProtKB-UniRule"/>
</dbReference>
<dbReference type="Gene3D" id="3.40.1010.20">
    <property type="entry name" value="4-hydroxy-3-methylbut-2-enyl diphosphate reductase, catalytic domain"/>
    <property type="match status" value="2"/>
</dbReference>
<organism evidence="6 7">
    <name type="scientific">Abyssobacteria bacterium (strain SURF_5)</name>
    <dbReference type="NCBI Taxonomy" id="2093360"/>
    <lineage>
        <taxon>Bacteria</taxon>
        <taxon>Pseudomonadati</taxon>
        <taxon>Candidatus Hydrogenedentota</taxon>
        <taxon>Candidatus Abyssobacteria</taxon>
    </lineage>
</organism>
<feature type="binding site" evidence="5">
    <location>
        <position position="221"/>
    </location>
    <ligand>
        <name>dimethylallyl diphosphate</name>
        <dbReference type="ChEBI" id="CHEBI:57623"/>
    </ligand>
</feature>
<dbReference type="PANTHER" id="PTHR30426:SF0">
    <property type="entry name" value="4-HYDROXY-3-METHYLBUT-2-ENYL DIPHOSPHATE REDUCTASE"/>
    <property type="match status" value="1"/>
</dbReference>
<comment type="caution">
    <text evidence="6">The sequence shown here is derived from an EMBL/GenBank/DDBJ whole genome shotgun (WGS) entry which is preliminary data.</text>
</comment>
<keyword evidence="4 5" id="KW-0411">Iron-sulfur</keyword>
<keyword evidence="2 5" id="KW-0479">Metal-binding</keyword>
<feature type="binding site" evidence="5">
    <location>
        <position position="191"/>
    </location>
    <ligand>
        <name>[4Fe-4S] cluster</name>
        <dbReference type="ChEBI" id="CHEBI:49883"/>
    </ligand>
</feature>
<keyword evidence="5" id="KW-0414">Isoprene biosynthesis</keyword>
<comment type="catalytic activity">
    <reaction evidence="5">
        <text>isopentenyl diphosphate + 2 oxidized [2Fe-2S]-[ferredoxin] + H2O = (2E)-4-hydroxy-3-methylbut-2-enyl diphosphate + 2 reduced [2Fe-2S]-[ferredoxin] + 2 H(+)</text>
        <dbReference type="Rhea" id="RHEA:24488"/>
        <dbReference type="Rhea" id="RHEA-COMP:10000"/>
        <dbReference type="Rhea" id="RHEA-COMP:10001"/>
        <dbReference type="ChEBI" id="CHEBI:15377"/>
        <dbReference type="ChEBI" id="CHEBI:15378"/>
        <dbReference type="ChEBI" id="CHEBI:33737"/>
        <dbReference type="ChEBI" id="CHEBI:33738"/>
        <dbReference type="ChEBI" id="CHEBI:128753"/>
        <dbReference type="ChEBI" id="CHEBI:128769"/>
        <dbReference type="EC" id="1.17.7.4"/>
    </reaction>
</comment>
<dbReference type="GO" id="GO:0051539">
    <property type="term" value="F:4 iron, 4 sulfur cluster binding"/>
    <property type="evidence" value="ECO:0007669"/>
    <property type="project" value="UniProtKB-UniRule"/>
</dbReference>
<dbReference type="InterPro" id="IPR003451">
    <property type="entry name" value="LytB/IspH"/>
</dbReference>
<comment type="catalytic activity">
    <reaction evidence="5">
        <text>dimethylallyl diphosphate + 2 oxidized [2Fe-2S]-[ferredoxin] + H2O = (2E)-4-hydroxy-3-methylbut-2-enyl diphosphate + 2 reduced [2Fe-2S]-[ferredoxin] + 2 H(+)</text>
        <dbReference type="Rhea" id="RHEA:24825"/>
        <dbReference type="Rhea" id="RHEA-COMP:10000"/>
        <dbReference type="Rhea" id="RHEA-COMP:10001"/>
        <dbReference type="ChEBI" id="CHEBI:15377"/>
        <dbReference type="ChEBI" id="CHEBI:15378"/>
        <dbReference type="ChEBI" id="CHEBI:33737"/>
        <dbReference type="ChEBI" id="CHEBI:33738"/>
        <dbReference type="ChEBI" id="CHEBI:57623"/>
        <dbReference type="ChEBI" id="CHEBI:128753"/>
        <dbReference type="EC" id="1.17.7.4"/>
    </reaction>
</comment>
<dbReference type="UniPathway" id="UPA00056">
    <property type="reaction ID" value="UER00097"/>
</dbReference>
<evidence type="ECO:0000256" key="1">
    <source>
        <dbReference type="ARBA" id="ARBA00022485"/>
    </source>
</evidence>
<dbReference type="UniPathway" id="UPA00059">
    <property type="reaction ID" value="UER00105"/>
</dbReference>
<accession>A0A3A4P9B9</accession>
<feature type="binding site" evidence="5">
    <location>
        <position position="75"/>
    </location>
    <ligand>
        <name>(2E)-4-hydroxy-3-methylbut-2-enyl diphosphate</name>
        <dbReference type="ChEBI" id="CHEBI:128753"/>
    </ligand>
</feature>
<sequence>MKRSIQISDQAGYCFGVRRALDLAREQLVKEGKLVYSIGPIIHNPQVVAEFKKKGLLPVESLEGIDEGILLIRSHGVEKELLEEAERKGLEIIDATCPFVKNAQRMARQLSEAGYQLVIVGEETHPEVKGILSYAGRNPVVVNSIHQLKGKSIGPKVGMLAQTTQSLENFIEVARGVLAVTYECRIFNTICNATASRQASAVELAGSVDVMFVVGGKNSANTTRLAGLCRAAGAVVYHIETADEIVPEMIANKKRIGITAGASTPRSQVDRVKAVLEEINTNG</sequence>
<feature type="active site" description="Proton donor" evidence="5">
    <location>
        <position position="127"/>
    </location>
</feature>
<feature type="binding site" evidence="5">
    <location>
        <position position="125"/>
    </location>
    <ligand>
        <name>(2E)-4-hydroxy-3-methylbut-2-enyl diphosphate</name>
        <dbReference type="ChEBI" id="CHEBI:128753"/>
    </ligand>
</feature>
<protein>
    <recommendedName>
        <fullName evidence="5">4-hydroxy-3-methylbut-2-enyl diphosphate reductase</fullName>
        <shortName evidence="5">HMBPP reductase</shortName>
        <ecNumber evidence="5">1.17.7.4</ecNumber>
    </recommendedName>
</protein>
<feature type="binding site" evidence="5">
    <location>
        <position position="43"/>
    </location>
    <ligand>
        <name>dimethylallyl diphosphate</name>
        <dbReference type="ChEBI" id="CHEBI:57623"/>
    </ligand>
</feature>
<feature type="binding site" evidence="5">
    <location>
        <position position="75"/>
    </location>
    <ligand>
        <name>dimethylallyl diphosphate</name>
        <dbReference type="ChEBI" id="CHEBI:57623"/>
    </ligand>
</feature>
<feature type="binding site" evidence="5">
    <location>
        <position position="219"/>
    </location>
    <ligand>
        <name>(2E)-4-hydroxy-3-methylbut-2-enyl diphosphate</name>
        <dbReference type="ChEBI" id="CHEBI:128753"/>
    </ligand>
</feature>
<keyword evidence="5 6" id="KW-0560">Oxidoreductase</keyword>
<comment type="pathway">
    <text evidence="5">Isoprenoid biosynthesis; isopentenyl diphosphate biosynthesis via DXP pathway; isopentenyl diphosphate from 1-deoxy-D-xylulose 5-phosphate: step 6/6.</text>
</comment>